<feature type="non-terminal residue" evidence="1">
    <location>
        <position position="135"/>
    </location>
</feature>
<reference evidence="1" key="1">
    <citation type="submission" date="2019-11" db="EMBL/GenBank/DDBJ databases">
        <title>Genomic insights into an expanded diversity of filamentous marine cyanobacteria reveals the extraordinary biosynthetic potential of Moorea and Okeania.</title>
        <authorList>
            <person name="Ferreira Leao T."/>
            <person name="Wang M."/>
            <person name="Moss N."/>
            <person name="Da Silva R."/>
            <person name="Sanders J."/>
            <person name="Nurk S."/>
            <person name="Gurevich A."/>
            <person name="Humphrey G."/>
            <person name="Reher R."/>
            <person name="Zhu Q."/>
            <person name="Belda-Ferre P."/>
            <person name="Glukhov E."/>
            <person name="Rex R."/>
            <person name="Dorrestein P.C."/>
            <person name="Knight R."/>
            <person name="Pevzner P."/>
            <person name="Gerwick W.H."/>
            <person name="Gerwick L."/>
        </authorList>
    </citation>
    <scope>NUCLEOTIDE SEQUENCE</scope>
    <source>
        <strain evidence="1">SIO1C4</strain>
    </source>
</reference>
<gene>
    <name evidence="1" type="ORF">F6J89_28420</name>
</gene>
<dbReference type="AlphaFoldDB" id="A0A6B3NKL5"/>
<sequence>MVTALSVDLELGLPSSKWLSPVLELASALGVSSEFPNAHKLFQQWTGIKLTEKTLANQVEEIGNRLQAVELEDLAQPKLENSDGETVALKERPERIYVGVDGVMTPLNQQQGELPPPDTRIVHFRARGKGGTYWY</sequence>
<accession>A0A6B3NKL5</accession>
<dbReference type="EMBL" id="JAAHFQ010000817">
    <property type="protein sequence ID" value="NER31435.1"/>
    <property type="molecule type" value="Genomic_DNA"/>
</dbReference>
<organism evidence="1">
    <name type="scientific">Symploca sp. SIO1C4</name>
    <dbReference type="NCBI Taxonomy" id="2607765"/>
    <lineage>
        <taxon>Bacteria</taxon>
        <taxon>Bacillati</taxon>
        <taxon>Cyanobacteriota</taxon>
        <taxon>Cyanophyceae</taxon>
        <taxon>Coleofasciculales</taxon>
        <taxon>Coleofasciculaceae</taxon>
        <taxon>Symploca</taxon>
    </lineage>
</organism>
<evidence type="ECO:0000313" key="1">
    <source>
        <dbReference type="EMBL" id="NER31435.1"/>
    </source>
</evidence>
<comment type="caution">
    <text evidence="1">The sequence shown here is derived from an EMBL/GenBank/DDBJ whole genome shotgun (WGS) entry which is preliminary data.</text>
</comment>
<name>A0A6B3NKL5_9CYAN</name>
<proteinExistence type="predicted"/>
<protein>
    <submittedName>
        <fullName evidence="1">Uncharacterized protein</fullName>
    </submittedName>
</protein>